<dbReference type="AlphaFoldDB" id="A0A0P9F8L0"/>
<keyword evidence="2" id="KW-1185">Reference proteome</keyword>
<sequence>VESLYQTDEAANGITGNGDTVTDAFTPAHTGPVPYTFKHDGKRNFIAHLICSCGEDIPVNEIGTVEGSVVVKFEKGPCLWRVQADGNWSLNPK</sequence>
<accession>A0A0P9F8L0</accession>
<proteinExistence type="predicted"/>
<dbReference type="EMBL" id="LJCR01000390">
    <property type="protein sequence ID" value="KPV52923.1"/>
    <property type="molecule type" value="Genomic_DNA"/>
</dbReference>
<organism evidence="1 2">
    <name type="scientific">Kouleothrix aurantiaca</name>
    <dbReference type="NCBI Taxonomy" id="186479"/>
    <lineage>
        <taxon>Bacteria</taxon>
        <taxon>Bacillati</taxon>
        <taxon>Chloroflexota</taxon>
        <taxon>Chloroflexia</taxon>
        <taxon>Chloroflexales</taxon>
        <taxon>Roseiflexineae</taxon>
        <taxon>Roseiflexaceae</taxon>
        <taxon>Kouleothrix</taxon>
    </lineage>
</organism>
<name>A0A0P9F8L0_9CHLR</name>
<protein>
    <submittedName>
        <fullName evidence="1">Uncharacterized protein</fullName>
    </submittedName>
</protein>
<feature type="non-terminal residue" evidence="1">
    <location>
        <position position="1"/>
    </location>
</feature>
<reference evidence="1 2" key="1">
    <citation type="submission" date="2015-09" db="EMBL/GenBank/DDBJ databases">
        <title>Draft genome sequence of Kouleothrix aurantiaca JCM 19913.</title>
        <authorList>
            <person name="Hemp J."/>
        </authorList>
    </citation>
    <scope>NUCLEOTIDE SEQUENCE [LARGE SCALE GENOMIC DNA]</scope>
    <source>
        <strain evidence="1 2">COM-B</strain>
    </source>
</reference>
<evidence type="ECO:0000313" key="1">
    <source>
        <dbReference type="EMBL" id="KPV52923.1"/>
    </source>
</evidence>
<gene>
    <name evidence="1" type="ORF">SE17_12585</name>
</gene>
<comment type="caution">
    <text evidence="1">The sequence shown here is derived from an EMBL/GenBank/DDBJ whole genome shotgun (WGS) entry which is preliminary data.</text>
</comment>
<evidence type="ECO:0000313" key="2">
    <source>
        <dbReference type="Proteomes" id="UP000050509"/>
    </source>
</evidence>
<dbReference type="Proteomes" id="UP000050509">
    <property type="component" value="Unassembled WGS sequence"/>
</dbReference>